<dbReference type="AlphaFoldDB" id="A0A9P5RVU6"/>
<evidence type="ECO:0000313" key="2">
    <source>
        <dbReference type="EMBL" id="KAF9147274.1"/>
    </source>
</evidence>
<sequence length="375" mass="39917">MDELQGLLKKAAEALCAGHAKDAYFGYLDILDAAATELRKIKFIANVAITSPSTASLLTMARKSVTSAQEILAKHDATIAATIPEPKPSSPSFRKASLSRHSVRLNSGQARSVTMLTEQLQAAAAAMNGGTTMIMSSSASLTTSTTATATSTAPVTSIATAEPLHRHRLPTIPEPLASSIRQAGMSSLKPTSTSPVIYSPLLRSKSNGSIPPKPTRRPPPSPPSDMSFMETNESSEIDAELHAIHSIQGSPPVPSPLVDSPRGSLDIPGESLDNPRESLDSPRKSLDSPRKSLDNPSESFDDPRENLDNDNDNDNNNDNDSLPLIRPPLPPKPAHLNRKIAELRSTGDLYLDDDDSDDDGSESDVVPDSGKTAYD</sequence>
<feature type="region of interest" description="Disordered" evidence="1">
    <location>
        <begin position="247"/>
        <end position="375"/>
    </location>
</feature>
<evidence type="ECO:0000313" key="3">
    <source>
        <dbReference type="Proteomes" id="UP000748756"/>
    </source>
</evidence>
<gene>
    <name evidence="2" type="ORF">BG015_011115</name>
</gene>
<feature type="region of interest" description="Disordered" evidence="1">
    <location>
        <begin position="184"/>
        <end position="229"/>
    </location>
</feature>
<dbReference type="EMBL" id="JAAAUQ010000838">
    <property type="protein sequence ID" value="KAF9147274.1"/>
    <property type="molecule type" value="Genomic_DNA"/>
</dbReference>
<evidence type="ECO:0000256" key="1">
    <source>
        <dbReference type="SAM" id="MobiDB-lite"/>
    </source>
</evidence>
<comment type="caution">
    <text evidence="2">The sequence shown here is derived from an EMBL/GenBank/DDBJ whole genome shotgun (WGS) entry which is preliminary data.</text>
</comment>
<organism evidence="2 3">
    <name type="scientific">Linnemannia schmuckeri</name>
    <dbReference type="NCBI Taxonomy" id="64567"/>
    <lineage>
        <taxon>Eukaryota</taxon>
        <taxon>Fungi</taxon>
        <taxon>Fungi incertae sedis</taxon>
        <taxon>Mucoromycota</taxon>
        <taxon>Mortierellomycotina</taxon>
        <taxon>Mortierellomycetes</taxon>
        <taxon>Mortierellales</taxon>
        <taxon>Mortierellaceae</taxon>
        <taxon>Linnemannia</taxon>
    </lineage>
</organism>
<proteinExistence type="predicted"/>
<feature type="compositionally biased region" description="Basic and acidic residues" evidence="1">
    <location>
        <begin position="273"/>
        <end position="293"/>
    </location>
</feature>
<protein>
    <submittedName>
        <fullName evidence="2">Uncharacterized protein</fullName>
    </submittedName>
</protein>
<dbReference type="Proteomes" id="UP000748756">
    <property type="component" value="Unassembled WGS sequence"/>
</dbReference>
<name>A0A9P5RVU6_9FUNG</name>
<feature type="compositionally biased region" description="Acidic residues" evidence="1">
    <location>
        <begin position="350"/>
        <end position="362"/>
    </location>
</feature>
<reference evidence="2" key="1">
    <citation type="journal article" date="2020" name="Fungal Divers.">
        <title>Resolving the Mortierellaceae phylogeny through synthesis of multi-gene phylogenetics and phylogenomics.</title>
        <authorList>
            <person name="Vandepol N."/>
            <person name="Liber J."/>
            <person name="Desiro A."/>
            <person name="Na H."/>
            <person name="Kennedy M."/>
            <person name="Barry K."/>
            <person name="Grigoriev I.V."/>
            <person name="Miller A.N."/>
            <person name="O'Donnell K."/>
            <person name="Stajich J.E."/>
            <person name="Bonito G."/>
        </authorList>
    </citation>
    <scope>NUCLEOTIDE SEQUENCE</scope>
    <source>
        <strain evidence="2">NRRL 6426</strain>
    </source>
</reference>
<accession>A0A9P5RVU6</accession>
<feature type="compositionally biased region" description="Low complexity" evidence="1">
    <location>
        <begin position="145"/>
        <end position="161"/>
    </location>
</feature>
<feature type="compositionally biased region" description="Acidic residues" evidence="1">
    <location>
        <begin position="308"/>
        <end position="317"/>
    </location>
</feature>
<feature type="compositionally biased region" description="Pro residues" evidence="1">
    <location>
        <begin position="211"/>
        <end position="223"/>
    </location>
</feature>
<feature type="compositionally biased region" description="Low complexity" evidence="1">
    <location>
        <begin position="363"/>
        <end position="375"/>
    </location>
</feature>
<feature type="compositionally biased region" description="Polar residues" evidence="1">
    <location>
        <begin position="184"/>
        <end position="196"/>
    </location>
</feature>
<dbReference type="OrthoDB" id="546434at2759"/>
<keyword evidence="3" id="KW-1185">Reference proteome</keyword>
<feature type="region of interest" description="Disordered" evidence="1">
    <location>
        <begin position="145"/>
        <end position="170"/>
    </location>
</feature>